<protein>
    <submittedName>
        <fullName evidence="3">Gfo/Idh/MocA family oxidoreductase</fullName>
    </submittedName>
</protein>
<evidence type="ECO:0000259" key="2">
    <source>
        <dbReference type="Pfam" id="PF22725"/>
    </source>
</evidence>
<name>A0ABP7DQI4_9ACTN</name>
<proteinExistence type="predicted"/>
<reference evidence="4" key="1">
    <citation type="journal article" date="2019" name="Int. J. Syst. Evol. Microbiol.">
        <title>The Global Catalogue of Microorganisms (GCM) 10K type strain sequencing project: providing services to taxonomists for standard genome sequencing and annotation.</title>
        <authorList>
            <consortium name="The Broad Institute Genomics Platform"/>
            <consortium name="The Broad Institute Genome Sequencing Center for Infectious Disease"/>
            <person name="Wu L."/>
            <person name="Ma J."/>
        </authorList>
    </citation>
    <scope>NUCLEOTIDE SEQUENCE [LARGE SCALE GENOMIC DNA]</scope>
    <source>
        <strain evidence="4">JCM 16548</strain>
    </source>
</reference>
<dbReference type="SUPFAM" id="SSF55347">
    <property type="entry name" value="Glyceraldehyde-3-phosphate dehydrogenase-like, C-terminal domain"/>
    <property type="match status" value="1"/>
</dbReference>
<dbReference type="Pfam" id="PF01408">
    <property type="entry name" value="GFO_IDH_MocA"/>
    <property type="match status" value="1"/>
</dbReference>
<dbReference type="Gene3D" id="3.40.50.720">
    <property type="entry name" value="NAD(P)-binding Rossmann-like Domain"/>
    <property type="match status" value="1"/>
</dbReference>
<evidence type="ECO:0000259" key="1">
    <source>
        <dbReference type="Pfam" id="PF01408"/>
    </source>
</evidence>
<dbReference type="SUPFAM" id="SSF51735">
    <property type="entry name" value="NAD(P)-binding Rossmann-fold domains"/>
    <property type="match status" value="1"/>
</dbReference>
<dbReference type="Proteomes" id="UP001500051">
    <property type="component" value="Unassembled WGS sequence"/>
</dbReference>
<dbReference type="RefSeq" id="WP_344812745.1">
    <property type="nucleotide sequence ID" value="NZ_BAAAYX010000009.1"/>
</dbReference>
<feature type="domain" description="GFO/IDH/MocA-like oxidoreductase" evidence="2">
    <location>
        <begin position="170"/>
        <end position="237"/>
    </location>
</feature>
<dbReference type="PANTHER" id="PTHR43377">
    <property type="entry name" value="BILIVERDIN REDUCTASE A"/>
    <property type="match status" value="1"/>
</dbReference>
<evidence type="ECO:0000313" key="4">
    <source>
        <dbReference type="Proteomes" id="UP001500051"/>
    </source>
</evidence>
<dbReference type="EMBL" id="BAAAYX010000009">
    <property type="protein sequence ID" value="GAA3706597.1"/>
    <property type="molecule type" value="Genomic_DNA"/>
</dbReference>
<gene>
    <name evidence="3" type="ORF">GCM10022204_25520</name>
</gene>
<organism evidence="3 4">
    <name type="scientific">Microlunatus aurantiacus</name>
    <dbReference type="NCBI Taxonomy" id="446786"/>
    <lineage>
        <taxon>Bacteria</taxon>
        <taxon>Bacillati</taxon>
        <taxon>Actinomycetota</taxon>
        <taxon>Actinomycetes</taxon>
        <taxon>Propionibacteriales</taxon>
        <taxon>Propionibacteriaceae</taxon>
        <taxon>Microlunatus</taxon>
    </lineage>
</organism>
<feature type="domain" description="Gfo/Idh/MocA-like oxidoreductase N-terminal" evidence="1">
    <location>
        <begin position="7"/>
        <end position="126"/>
    </location>
</feature>
<dbReference type="Pfam" id="PF22725">
    <property type="entry name" value="GFO_IDH_MocA_C3"/>
    <property type="match status" value="1"/>
</dbReference>
<dbReference type="InterPro" id="IPR055170">
    <property type="entry name" value="GFO_IDH_MocA-like_dom"/>
</dbReference>
<dbReference type="Gene3D" id="3.30.360.10">
    <property type="entry name" value="Dihydrodipicolinate Reductase, domain 2"/>
    <property type="match status" value="1"/>
</dbReference>
<dbReference type="PANTHER" id="PTHR43377:SF1">
    <property type="entry name" value="BILIVERDIN REDUCTASE A"/>
    <property type="match status" value="1"/>
</dbReference>
<sequence length="387" mass="40373">MSDAPLRLVQVGAGGMGRAWLGTIAAYPDVELVGLVDLSTETATMAAAEQGFAAVPIARSVAELLDAGVAADAVVNVTVPQAHHAVNAAALAAGLPVLCEKPLAESVAECLSMVAAAELSGQLLMVSQSRRYWRAVGTLRGQLAALGPVASASCRFFKAPHFGGFRDEMPYPLLIDMAIHQFDLARLLIGSEPTSVYCRSYNPAWSWYAGDAAAAVVFELGDGVTFTFDGSWCAPGVETSWNGDWRFGTARGTATWDGDHAPVAETDDGVRLPAELPDEPEQIAGSLAEFVATLRARAAGEDVTPNGEVHTNVLSVAMVEAAVRSAETGQRVELATVVLDAYERALATERDPRVREVLAGWTSVLEVVGLPGAGSAPTVSPSGSGEV</sequence>
<evidence type="ECO:0000313" key="3">
    <source>
        <dbReference type="EMBL" id="GAA3706597.1"/>
    </source>
</evidence>
<keyword evidence="4" id="KW-1185">Reference proteome</keyword>
<dbReference type="InterPro" id="IPR000683">
    <property type="entry name" value="Gfo/Idh/MocA-like_OxRdtase_N"/>
</dbReference>
<dbReference type="InterPro" id="IPR051450">
    <property type="entry name" value="Gfo/Idh/MocA_Oxidoreductases"/>
</dbReference>
<accession>A0ABP7DQI4</accession>
<comment type="caution">
    <text evidence="3">The sequence shown here is derived from an EMBL/GenBank/DDBJ whole genome shotgun (WGS) entry which is preliminary data.</text>
</comment>
<dbReference type="InterPro" id="IPR036291">
    <property type="entry name" value="NAD(P)-bd_dom_sf"/>
</dbReference>